<dbReference type="Gene3D" id="3.40.50.20">
    <property type="match status" value="1"/>
</dbReference>
<dbReference type="STRING" id="33936.AZI98_05570"/>
<dbReference type="EMBL" id="LWBR01000013">
    <property type="protein sequence ID" value="KZN97033.1"/>
    <property type="molecule type" value="Genomic_DNA"/>
</dbReference>
<dbReference type="RefSeq" id="WP_082830262.1">
    <property type="nucleotide sequence ID" value="NZ_LWBR01000013.1"/>
</dbReference>
<dbReference type="OrthoDB" id="7869153at2"/>
<reference evidence="1 2" key="1">
    <citation type="submission" date="2016-04" db="EMBL/GenBank/DDBJ databases">
        <title>Draft genome sequence of Aeribacillus pallidus 8m3 from petroleum reservoir.</title>
        <authorList>
            <person name="Poltaraus A.B."/>
            <person name="Nazina T.N."/>
            <person name="Tourova T.P."/>
            <person name="Malakho S.M."/>
            <person name="Korshunova A.V."/>
            <person name="Sokolova D.S."/>
        </authorList>
    </citation>
    <scope>NUCLEOTIDE SEQUENCE [LARGE SCALE GENOMIC DNA]</scope>
    <source>
        <strain evidence="1 2">8m3</strain>
    </source>
</reference>
<organism evidence="1 2">
    <name type="scientific">Aeribacillus pallidus</name>
    <dbReference type="NCBI Taxonomy" id="33936"/>
    <lineage>
        <taxon>Bacteria</taxon>
        <taxon>Bacillati</taxon>
        <taxon>Bacillota</taxon>
        <taxon>Bacilli</taxon>
        <taxon>Bacillales</taxon>
        <taxon>Bacillaceae</taxon>
        <taxon>Aeribacillus</taxon>
    </lineage>
</organism>
<evidence type="ECO:0008006" key="3">
    <source>
        <dbReference type="Google" id="ProtNLM"/>
    </source>
</evidence>
<dbReference type="GO" id="GO:0043774">
    <property type="term" value="F:coenzyme F420-2 alpha-glutamyl ligase activity"/>
    <property type="evidence" value="ECO:0007669"/>
    <property type="project" value="TreeGrafter"/>
</dbReference>
<dbReference type="PANTHER" id="PTHR21621:SF2">
    <property type="entry name" value="COENZYME GAMMA-F420-2:ALPHA-L-GLUTAMATE LIGASE"/>
    <property type="match status" value="1"/>
</dbReference>
<dbReference type="GO" id="GO:0005524">
    <property type="term" value="F:ATP binding"/>
    <property type="evidence" value="ECO:0007669"/>
    <property type="project" value="InterPro"/>
</dbReference>
<dbReference type="GO" id="GO:0005737">
    <property type="term" value="C:cytoplasm"/>
    <property type="evidence" value="ECO:0007669"/>
    <property type="project" value="TreeGrafter"/>
</dbReference>
<accession>A0A165YFV1</accession>
<dbReference type="Pfam" id="PF14398">
    <property type="entry name" value="ATPgrasp_YheCD"/>
    <property type="match status" value="1"/>
</dbReference>
<dbReference type="Gene3D" id="3.30.470.20">
    <property type="entry name" value="ATP-grasp fold, B domain"/>
    <property type="match status" value="2"/>
</dbReference>
<name>A0A165YFV1_9BACI</name>
<dbReference type="InterPro" id="IPR026838">
    <property type="entry name" value="YheC/D"/>
</dbReference>
<dbReference type="Proteomes" id="UP000076476">
    <property type="component" value="Unassembled WGS sequence"/>
</dbReference>
<sequence>MAETKILMIPLEEKNGFYMEISDSLQKALTLPLIQTFSLHCGQETVKTKASFIRNEKIVLYASEEIYNALHLPIKSLTLRLQYDKFTNTFKLGPVICVLIDSIQDDEKIQFGNIDDFCKEMANYCEEIGAFFCISTLTDLQQNQKKGFHLSHQNWKKETIPCPDVIYNRIRSRKLEYSQKYLKFLQFAAANDIPVFNHRYLNKWEIHKIFASNLHLLPYLPKTMLLTKKSDLQVFVNDFQDVFIKPINGSQGRRIIRLKNKNDLFEIYFTHPGKSEQPIIFHSFREMYKHLFPYLKREPHIIQQTIDTIKLDNRPLDFRFLCHKINHQGWKITSSVARLSAKDQIVSNLAKGGELYKIKKILSDIFDKSTCLHLCSILSEIALEAAKTVEMNVEGEYGEFGIDMAVSEDQKPWILEVNTKPSKNIEYSLNPSIRPSAKAIIRYCFLISGYDVS</sequence>
<dbReference type="AlphaFoldDB" id="A0A165YFV1"/>
<evidence type="ECO:0000313" key="2">
    <source>
        <dbReference type="Proteomes" id="UP000076476"/>
    </source>
</evidence>
<dbReference type="PANTHER" id="PTHR21621">
    <property type="entry name" value="RIBOSOMAL PROTEIN S6 MODIFICATION PROTEIN"/>
    <property type="match status" value="1"/>
</dbReference>
<proteinExistence type="predicted"/>
<protein>
    <recommendedName>
        <fullName evidence="3">ATP-grasp domain-containing protein</fullName>
    </recommendedName>
</protein>
<dbReference type="Gene3D" id="3.30.1490.20">
    <property type="entry name" value="ATP-grasp fold, A domain"/>
    <property type="match status" value="1"/>
</dbReference>
<comment type="caution">
    <text evidence="1">The sequence shown here is derived from an EMBL/GenBank/DDBJ whole genome shotgun (WGS) entry which is preliminary data.</text>
</comment>
<dbReference type="InterPro" id="IPR013815">
    <property type="entry name" value="ATP_grasp_subdomain_1"/>
</dbReference>
<keyword evidence="2" id="KW-1185">Reference proteome</keyword>
<evidence type="ECO:0000313" key="1">
    <source>
        <dbReference type="EMBL" id="KZN97033.1"/>
    </source>
</evidence>
<gene>
    <name evidence="1" type="ORF">AZI98_05570</name>
</gene>
<dbReference type="SUPFAM" id="SSF56059">
    <property type="entry name" value="Glutathione synthetase ATP-binding domain-like"/>
    <property type="match status" value="1"/>
</dbReference>